<dbReference type="AlphaFoldDB" id="A0AAW7VBM8"/>
<dbReference type="EMBL" id="JAUKZB010000005">
    <property type="protein sequence ID" value="MDO2730049.1"/>
    <property type="molecule type" value="Genomic_DNA"/>
</dbReference>
<evidence type="ECO:0000313" key="2">
    <source>
        <dbReference type="Proteomes" id="UP001174465"/>
    </source>
</evidence>
<accession>A0AAW7VBM8</accession>
<name>A0AAW7VBM8_ECOLX</name>
<sequence>MDRHRRHFSIRPFNACFSGTLCRTFRLPFVVTPALFLAPNSYSLSRSLSWNS</sequence>
<dbReference type="Pfam" id="PF22867">
    <property type="entry name" value="YoaL"/>
    <property type="match status" value="1"/>
</dbReference>
<proteinExistence type="predicted"/>
<protein>
    <submittedName>
        <fullName evidence="1">Uncharacterized protein</fullName>
    </submittedName>
</protein>
<organism evidence="1 2">
    <name type="scientific">Escherichia coli</name>
    <dbReference type="NCBI Taxonomy" id="562"/>
    <lineage>
        <taxon>Bacteria</taxon>
        <taxon>Pseudomonadati</taxon>
        <taxon>Pseudomonadota</taxon>
        <taxon>Gammaproteobacteria</taxon>
        <taxon>Enterobacterales</taxon>
        <taxon>Enterobacteriaceae</taxon>
        <taxon>Escherichia</taxon>
    </lineage>
</organism>
<gene>
    <name evidence="1" type="ORF">Q2V64_09900</name>
</gene>
<dbReference type="RefSeq" id="WP_269218577.1">
    <property type="nucleotide sequence ID" value="NZ_AP027764.1"/>
</dbReference>
<evidence type="ECO:0000313" key="1">
    <source>
        <dbReference type="EMBL" id="MDO2730049.1"/>
    </source>
</evidence>
<comment type="caution">
    <text evidence="1">The sequence shown here is derived from an EMBL/GenBank/DDBJ whole genome shotgun (WGS) entry which is preliminary data.</text>
</comment>
<reference evidence="1" key="1">
    <citation type="submission" date="2023-07" db="EMBL/GenBank/DDBJ databases">
        <title>High risk of intestinal colonization with ESBL-producing Escherichia coli among soldiers of military contingents in specific geographic regions.</title>
        <authorList>
            <person name="Literacka E."/>
        </authorList>
    </citation>
    <scope>NUCLEOTIDE SEQUENCE</scope>
    <source>
        <strain evidence="1">33</strain>
    </source>
</reference>
<dbReference type="Proteomes" id="UP001174465">
    <property type="component" value="Unassembled WGS sequence"/>
</dbReference>
<dbReference type="InterPro" id="IPR054444">
    <property type="entry name" value="YoaL-like"/>
</dbReference>